<dbReference type="EMBL" id="SPNV01000327">
    <property type="protein sequence ID" value="KAF5856333.1"/>
    <property type="molecule type" value="Genomic_DNA"/>
</dbReference>
<evidence type="ECO:0000256" key="1">
    <source>
        <dbReference type="SAM" id="MobiDB-lite"/>
    </source>
</evidence>
<feature type="region of interest" description="Disordered" evidence="1">
    <location>
        <begin position="197"/>
        <end position="222"/>
    </location>
</feature>
<gene>
    <name evidence="2" type="ORF">ETB97_007517</name>
</gene>
<feature type="compositionally biased region" description="Low complexity" evidence="1">
    <location>
        <begin position="201"/>
        <end position="211"/>
    </location>
</feature>
<dbReference type="Proteomes" id="UP000541154">
    <property type="component" value="Unassembled WGS sequence"/>
</dbReference>
<proteinExistence type="predicted"/>
<accession>A0A8H5ZYV4</accession>
<dbReference type="AlphaFoldDB" id="A0A8H5ZYV4"/>
<organism evidence="2 3">
    <name type="scientific">Petromyces alliaceus</name>
    <name type="common">Aspergillus alliaceus</name>
    <dbReference type="NCBI Taxonomy" id="209559"/>
    <lineage>
        <taxon>Eukaryota</taxon>
        <taxon>Fungi</taxon>
        <taxon>Dikarya</taxon>
        <taxon>Ascomycota</taxon>
        <taxon>Pezizomycotina</taxon>
        <taxon>Eurotiomycetes</taxon>
        <taxon>Eurotiomycetidae</taxon>
        <taxon>Eurotiales</taxon>
        <taxon>Aspergillaceae</taxon>
        <taxon>Aspergillus</taxon>
        <taxon>Aspergillus subgen. Circumdati</taxon>
    </lineage>
</organism>
<feature type="region of interest" description="Disordered" evidence="1">
    <location>
        <begin position="109"/>
        <end position="128"/>
    </location>
</feature>
<evidence type="ECO:0000313" key="3">
    <source>
        <dbReference type="Proteomes" id="UP000541154"/>
    </source>
</evidence>
<protein>
    <submittedName>
        <fullName evidence="2">Uncharacterized protein</fullName>
    </submittedName>
</protein>
<reference evidence="2 3" key="1">
    <citation type="submission" date="2019-04" db="EMBL/GenBank/DDBJ databases">
        <title>Aspergillus burnettii sp. nov., novel species from soil in southeast Queensland.</title>
        <authorList>
            <person name="Gilchrist C.L.M."/>
            <person name="Pitt J.I."/>
            <person name="Lange L."/>
            <person name="Lacey H.J."/>
            <person name="Vuong D."/>
            <person name="Midgley D.J."/>
            <person name="Greenfield P."/>
            <person name="Bradbury M."/>
            <person name="Lacey E."/>
            <person name="Busk P.K."/>
            <person name="Pilgaard B."/>
            <person name="Chooi Y.H."/>
            <person name="Piggott A.M."/>
        </authorList>
    </citation>
    <scope>NUCLEOTIDE SEQUENCE [LARGE SCALE GENOMIC DNA]</scope>
    <source>
        <strain evidence="2 3">FRR 5400</strain>
    </source>
</reference>
<sequence length="222" mass="23813">MDAEPILSRNTLLLPDSGTGRGVSSDRAHVTYTWLRSLHGDLLIMSKSIDGLANSVTGQLSFEEPEGLSASPGEPGSRASSRGRRAERWVCHHYLAESPIVLFDRLPSPALSTQRSPHPTPSSGQRVARGKLPAGLLASQEKKAQEAVAESSRRSEVVFEPLSYPRLQPGLDAYAQLAPLSRRGLFTELFPARSALWPLHSSSPNPGSSVPEGGGEGIEDVD</sequence>
<keyword evidence="3" id="KW-1185">Reference proteome</keyword>
<evidence type="ECO:0000313" key="2">
    <source>
        <dbReference type="EMBL" id="KAF5856333.1"/>
    </source>
</evidence>
<feature type="compositionally biased region" description="Polar residues" evidence="1">
    <location>
        <begin position="110"/>
        <end position="125"/>
    </location>
</feature>
<comment type="caution">
    <text evidence="2">The sequence shown here is derived from an EMBL/GenBank/DDBJ whole genome shotgun (WGS) entry which is preliminary data.</text>
</comment>
<name>A0A8H5ZYV4_PETAA</name>